<dbReference type="PATRIC" id="fig|1217699.3.peg.1292"/>
<sequence length="318" mass="37653">MNLTTVLWNESSICTAIEDFVYDVCFEQMDEQQFKQTLSTLYEAFQHFYSAQLHYADSIQYFIQCKYWIDHFLNGLSASHILNFNIQQVQTLCCVLSQYKYDYWNEHARFIQQEEQNRISLHQYLTKLFTHYSELLFVRVDLGYLKEQQVYMGIENVQQHMSILRNRIANQDGCFMGLQGYAWALEQGENKGYHCHLLLIYDPSKRQNDWYLADQVWQMWNSITGNTGVHFNCNTTEYKQQFMRNDRLGVGPIRCSNPVEVSNALNAAMYLVNPEKYAQHLRAKIPYMRSFGTGQFEVHWRRGVAQTLQRCGFKSNND</sequence>
<evidence type="ECO:0000313" key="2">
    <source>
        <dbReference type="Proteomes" id="UP000016203"/>
    </source>
</evidence>
<evidence type="ECO:0000313" key="1">
    <source>
        <dbReference type="EMBL" id="EOR08807.1"/>
    </source>
</evidence>
<comment type="caution">
    <text evidence="1">The sequence shown here is derived from an EMBL/GenBank/DDBJ whole genome shotgun (WGS) entry which is preliminary data.</text>
</comment>
<dbReference type="AlphaFoldDB" id="R9B315"/>
<dbReference type="HOGENOM" id="CLU_053856_1_1_6"/>
<dbReference type="Proteomes" id="UP000016203">
    <property type="component" value="Unassembled WGS sequence"/>
</dbReference>
<name>R9B315_9GAMM</name>
<dbReference type="OrthoDB" id="8592743at2"/>
<proteinExistence type="predicted"/>
<dbReference type="EMBL" id="AQFL01000009">
    <property type="protein sequence ID" value="EOR08807.1"/>
    <property type="molecule type" value="Genomic_DNA"/>
</dbReference>
<evidence type="ECO:0008006" key="3">
    <source>
        <dbReference type="Google" id="ProtNLM"/>
    </source>
</evidence>
<reference evidence="1 2" key="1">
    <citation type="submission" date="2013-03" db="EMBL/GenBank/DDBJ databases">
        <title>The Genome Sequence of Acinetobacter sp. CIP 110321.</title>
        <authorList>
            <consortium name="The Broad Institute Genome Sequencing Platform"/>
            <consortium name="The Broad Institute Genome Sequencing Center for Infectious Disease"/>
            <person name="Cerqueira G."/>
            <person name="Feldgarden M."/>
            <person name="Courvalin P."/>
            <person name="Perichon B."/>
            <person name="Grillot-Courvalin C."/>
            <person name="Clermont D."/>
            <person name="Rocha E."/>
            <person name="Yoon E.-J."/>
            <person name="Nemec A."/>
            <person name="Walker B."/>
            <person name="Young S.K."/>
            <person name="Zeng Q."/>
            <person name="Gargeya S."/>
            <person name="Fitzgerald M."/>
            <person name="Haas B."/>
            <person name="Abouelleil A."/>
            <person name="Alvarado L."/>
            <person name="Arachchi H.M."/>
            <person name="Berlin A.M."/>
            <person name="Chapman S.B."/>
            <person name="Dewar J."/>
            <person name="Goldberg J."/>
            <person name="Griggs A."/>
            <person name="Gujja S."/>
            <person name="Hansen M."/>
            <person name="Howarth C."/>
            <person name="Imamovic A."/>
            <person name="Larimer J."/>
            <person name="McCowan C."/>
            <person name="Murphy C."/>
            <person name="Neiman D."/>
            <person name="Pearson M."/>
            <person name="Priest M."/>
            <person name="Roberts A."/>
            <person name="Saif S."/>
            <person name="Shea T."/>
            <person name="Sisk P."/>
            <person name="Sykes S."/>
            <person name="Wortman J."/>
            <person name="Nusbaum C."/>
            <person name="Birren B."/>
        </authorList>
    </citation>
    <scope>NUCLEOTIDE SEQUENCE [LARGE SCALE GENOMIC DNA]</scope>
    <source>
        <strain evidence="1 2">CIP 110321</strain>
    </source>
</reference>
<organism evidence="1 2">
    <name type="scientific">Acinetobacter genomosp. 15BJ</name>
    <dbReference type="NCBI Taxonomy" id="106651"/>
    <lineage>
        <taxon>Bacteria</taxon>
        <taxon>Pseudomonadati</taxon>
        <taxon>Pseudomonadota</taxon>
        <taxon>Gammaproteobacteria</taxon>
        <taxon>Moraxellales</taxon>
        <taxon>Moraxellaceae</taxon>
        <taxon>Acinetobacter</taxon>
    </lineage>
</organism>
<protein>
    <recommendedName>
        <fullName evidence="3">Inovirus Gp2 family protein</fullName>
    </recommendedName>
</protein>
<accession>R9B315</accession>
<gene>
    <name evidence="1" type="ORF">F896_01337</name>
</gene>
<dbReference type="RefSeq" id="WP_016163115.1">
    <property type="nucleotide sequence ID" value="NZ_KE007347.1"/>
</dbReference>